<dbReference type="GO" id="GO:0032259">
    <property type="term" value="P:methylation"/>
    <property type="evidence" value="ECO:0007669"/>
    <property type="project" value="UniProtKB-KW"/>
</dbReference>
<feature type="site" description="Interaction with tRNA" evidence="9">
    <location>
        <position position="328"/>
    </location>
</feature>
<dbReference type="Gene3D" id="3.40.50.620">
    <property type="entry name" value="HUPs"/>
    <property type="match status" value="1"/>
</dbReference>
<feature type="binding site" evidence="9">
    <location>
        <position position="34"/>
    </location>
    <ligand>
        <name>ATP</name>
        <dbReference type="ChEBI" id="CHEBI:30616"/>
    </ligand>
</feature>
<dbReference type="GO" id="GO:0005737">
    <property type="term" value="C:cytoplasm"/>
    <property type="evidence" value="ECO:0007669"/>
    <property type="project" value="UniProtKB-SubCell"/>
</dbReference>
<dbReference type="PANTHER" id="PTHR11933:SF5">
    <property type="entry name" value="MITOCHONDRIAL TRNA-SPECIFIC 2-THIOURIDYLASE 1"/>
    <property type="match status" value="1"/>
</dbReference>
<keyword evidence="4 9" id="KW-0547">Nucleotide-binding</keyword>
<reference evidence="11 12" key="1">
    <citation type="submission" date="2016-03" db="EMBL/GenBank/DDBJ databases">
        <title>Comparative genomics of human isolates of Fusobacterium necrophorum.</title>
        <authorList>
            <person name="Jensen A."/>
            <person name="Bank S."/>
            <person name="Andersen P.S."/>
            <person name="Kristensen L.H."/>
            <person name="Prag J."/>
        </authorList>
    </citation>
    <scope>NUCLEOTIDE SEQUENCE [LARGE SCALE GENOMIC DNA]</scope>
    <source>
        <strain evidence="11 12">LS_1264</strain>
    </source>
</reference>
<proteinExistence type="inferred from homology"/>
<evidence type="ECO:0000256" key="1">
    <source>
        <dbReference type="ARBA" id="ARBA00022555"/>
    </source>
</evidence>
<comment type="similarity">
    <text evidence="9">Belongs to the MnmA/TRMU family.</text>
</comment>
<dbReference type="InterPro" id="IPR004506">
    <property type="entry name" value="MnmA-like"/>
</dbReference>
<dbReference type="eggNOG" id="COG0482">
    <property type="taxonomic scope" value="Bacteria"/>
</dbReference>
<feature type="active site" description="Nucleophile" evidence="9">
    <location>
        <position position="93"/>
    </location>
</feature>
<dbReference type="EMBL" id="LVEA01000031">
    <property type="protein sequence ID" value="KYL04669.1"/>
    <property type="molecule type" value="Genomic_DNA"/>
</dbReference>
<feature type="binding site" evidence="9">
    <location>
        <position position="117"/>
    </location>
    <ligand>
        <name>ATP</name>
        <dbReference type="ChEBI" id="CHEBI:30616"/>
    </ligand>
</feature>
<dbReference type="GO" id="GO:0008168">
    <property type="term" value="F:methyltransferase activity"/>
    <property type="evidence" value="ECO:0007669"/>
    <property type="project" value="UniProtKB-KW"/>
</dbReference>
<evidence type="ECO:0000259" key="10">
    <source>
        <dbReference type="Pfam" id="PF20259"/>
    </source>
</evidence>
<sequence>MKEKVILGMSGGVDSAVAAYLLQKEGYEVIAVHFSVHNTEATQKELQDCQKIADKFSLTLYSYSLEKEFQEKIISYYLTETGKGKTPSPCPLCDDSIKFHLLFQEAEKRKANYVATGHYASVSRNNICNTILLEVKHHIHKDQCYMLYRLSPKKLNKILFPLASLEKAEVRELARDIGLFVSEKKDSQGICFAPEGYQNFLKKHLAKKIQKGNFIDEKGNILGQHSGYPLYTLGQRRGLGIKTKEICFITKIDPGKNEITLGNFESLMKDKVQLEDTVLHLPFERLKDMELLARPRFSSTGFFGKLKEEEGELTFHYFEKNAHNTPGQHLVLFYKNYVVGGGIIR</sequence>
<keyword evidence="7" id="KW-1015">Disulfide bond</keyword>
<evidence type="ECO:0000256" key="6">
    <source>
        <dbReference type="ARBA" id="ARBA00022884"/>
    </source>
</evidence>
<dbReference type="SUPFAM" id="SSF52402">
    <property type="entry name" value="Adenine nucleotide alpha hydrolases-like"/>
    <property type="match status" value="1"/>
</dbReference>
<keyword evidence="5 9" id="KW-0067">ATP-binding</keyword>
<comment type="subcellular location">
    <subcellularLocation>
        <location evidence="9">Cytoplasm</location>
    </subcellularLocation>
</comment>
<dbReference type="NCBIfam" id="TIGR00420">
    <property type="entry name" value="trmU"/>
    <property type="match status" value="1"/>
</dbReference>
<comment type="catalytic activity">
    <reaction evidence="8 9">
        <text>S-sulfanyl-L-cysteinyl-[protein] + uridine(34) in tRNA + AH2 + ATP = 2-thiouridine(34) in tRNA + L-cysteinyl-[protein] + A + AMP + diphosphate + H(+)</text>
        <dbReference type="Rhea" id="RHEA:47032"/>
        <dbReference type="Rhea" id="RHEA-COMP:10131"/>
        <dbReference type="Rhea" id="RHEA-COMP:11726"/>
        <dbReference type="Rhea" id="RHEA-COMP:11727"/>
        <dbReference type="Rhea" id="RHEA-COMP:11728"/>
        <dbReference type="ChEBI" id="CHEBI:13193"/>
        <dbReference type="ChEBI" id="CHEBI:15378"/>
        <dbReference type="ChEBI" id="CHEBI:17499"/>
        <dbReference type="ChEBI" id="CHEBI:29950"/>
        <dbReference type="ChEBI" id="CHEBI:30616"/>
        <dbReference type="ChEBI" id="CHEBI:33019"/>
        <dbReference type="ChEBI" id="CHEBI:61963"/>
        <dbReference type="ChEBI" id="CHEBI:65315"/>
        <dbReference type="ChEBI" id="CHEBI:87170"/>
        <dbReference type="ChEBI" id="CHEBI:456215"/>
        <dbReference type="EC" id="2.8.1.13"/>
    </reaction>
</comment>
<dbReference type="AlphaFoldDB" id="A0A162IXV4"/>
<feature type="region of interest" description="Interaction with tRNA" evidence="9">
    <location>
        <begin position="141"/>
        <end position="143"/>
    </location>
</feature>
<evidence type="ECO:0000256" key="3">
    <source>
        <dbReference type="ARBA" id="ARBA00022694"/>
    </source>
</evidence>
<evidence type="ECO:0000256" key="2">
    <source>
        <dbReference type="ARBA" id="ARBA00022679"/>
    </source>
</evidence>
<comment type="function">
    <text evidence="9">Catalyzes the 2-thiolation of uridine at the wobble position (U34) of tRNA, leading to the formation of s(2)U34.</text>
</comment>
<accession>A0A162IXV4</accession>
<protein>
    <recommendedName>
        <fullName evidence="9">tRNA-specific 2-thiouridylase MnmA</fullName>
        <ecNumber evidence="9">2.8.1.13</ecNumber>
    </recommendedName>
</protein>
<dbReference type="Pfam" id="PF03054">
    <property type="entry name" value="tRNA_Me_trans"/>
    <property type="match status" value="1"/>
</dbReference>
<evidence type="ECO:0000256" key="9">
    <source>
        <dbReference type="HAMAP-Rule" id="MF_00144"/>
    </source>
</evidence>
<dbReference type="GO" id="GO:0005524">
    <property type="term" value="F:ATP binding"/>
    <property type="evidence" value="ECO:0007669"/>
    <property type="project" value="UniProtKB-KW"/>
</dbReference>
<dbReference type="HAMAP" id="MF_00144">
    <property type="entry name" value="tRNA_thiouridyl_MnmA"/>
    <property type="match status" value="1"/>
</dbReference>
<feature type="binding site" evidence="9">
    <location>
        <begin position="8"/>
        <end position="15"/>
    </location>
    <ligand>
        <name>ATP</name>
        <dbReference type="ChEBI" id="CHEBI:30616"/>
    </ligand>
</feature>
<comment type="caution">
    <text evidence="11">The sequence shown here is derived from an EMBL/GenBank/DDBJ whole genome shotgun (WGS) entry which is preliminary data.</text>
</comment>
<dbReference type="PANTHER" id="PTHR11933">
    <property type="entry name" value="TRNA 5-METHYLAMINOMETHYL-2-THIOURIDYLATE -METHYLTRANSFERASE"/>
    <property type="match status" value="1"/>
</dbReference>
<comment type="caution">
    <text evidence="9">Lacks conserved residue(s) required for the propagation of feature annotation.</text>
</comment>
<dbReference type="Gene3D" id="2.30.30.280">
    <property type="entry name" value="Adenine nucleotide alpha hydrolases-like domains"/>
    <property type="match status" value="1"/>
</dbReference>
<feature type="domain" description="tRNA-specific 2-thiouridylase MnmA-like central" evidence="10">
    <location>
        <begin position="198"/>
        <end position="262"/>
    </location>
</feature>
<dbReference type="Proteomes" id="UP000075816">
    <property type="component" value="Unassembled WGS sequence"/>
</dbReference>
<evidence type="ECO:0000256" key="7">
    <source>
        <dbReference type="ARBA" id="ARBA00023157"/>
    </source>
</evidence>
<dbReference type="CDD" id="cd01998">
    <property type="entry name" value="MnmA_TRMU-like"/>
    <property type="match status" value="1"/>
</dbReference>
<dbReference type="InterPro" id="IPR046884">
    <property type="entry name" value="MnmA-like_central"/>
</dbReference>
<keyword evidence="3 9" id="KW-0819">tRNA processing</keyword>
<dbReference type="Pfam" id="PF20259">
    <property type="entry name" value="tRNA_Me_trans_M"/>
    <property type="match status" value="1"/>
</dbReference>
<feature type="site" description="Interaction with tRNA" evidence="9">
    <location>
        <position position="118"/>
    </location>
</feature>
<organism evidence="11 12">
    <name type="scientific">Fusobacterium necrophorum subsp. funduliforme</name>
    <dbReference type="NCBI Taxonomy" id="143387"/>
    <lineage>
        <taxon>Bacteria</taxon>
        <taxon>Fusobacteriati</taxon>
        <taxon>Fusobacteriota</taxon>
        <taxon>Fusobacteriia</taxon>
        <taxon>Fusobacteriales</taxon>
        <taxon>Fusobacteriaceae</taxon>
        <taxon>Fusobacterium</taxon>
    </lineage>
</organism>
<keyword evidence="6 9" id="KW-0694">RNA-binding</keyword>
<dbReference type="RefSeq" id="WP_005952532.1">
    <property type="nucleotide sequence ID" value="NZ_CAXOUM010000022.1"/>
</dbReference>
<keyword evidence="2 9" id="KW-0808">Transferase</keyword>
<feature type="active site" description="Cysteine persulfide intermediate" evidence="9">
    <location>
        <position position="191"/>
    </location>
</feature>
<keyword evidence="1 9" id="KW-0820">tRNA-binding</keyword>
<dbReference type="EC" id="2.8.1.13" evidence="9"/>
<keyword evidence="11" id="KW-0489">Methyltransferase</keyword>
<dbReference type="KEGG" id="fnf:BSQ88_03385"/>
<evidence type="ECO:0000313" key="12">
    <source>
        <dbReference type="Proteomes" id="UP000075816"/>
    </source>
</evidence>
<dbReference type="GO" id="GO:0000049">
    <property type="term" value="F:tRNA binding"/>
    <property type="evidence" value="ECO:0007669"/>
    <property type="project" value="UniProtKB-KW"/>
</dbReference>
<dbReference type="InterPro" id="IPR023382">
    <property type="entry name" value="MnmA-like_central_sf"/>
</dbReference>
<dbReference type="GO" id="GO:0002143">
    <property type="term" value="P:tRNA wobble position uridine thiolation"/>
    <property type="evidence" value="ECO:0007669"/>
    <property type="project" value="TreeGrafter"/>
</dbReference>
<dbReference type="NCBIfam" id="NF001138">
    <property type="entry name" value="PRK00143.1"/>
    <property type="match status" value="1"/>
</dbReference>
<dbReference type="Gene3D" id="2.40.30.10">
    <property type="entry name" value="Translation factors"/>
    <property type="match status" value="1"/>
</dbReference>
<gene>
    <name evidence="9" type="primary">mnmA</name>
    <name evidence="11" type="ORF">A2J07_05020</name>
</gene>
<evidence type="ECO:0000256" key="4">
    <source>
        <dbReference type="ARBA" id="ARBA00022741"/>
    </source>
</evidence>
<dbReference type="GO" id="GO:0103016">
    <property type="term" value="F:tRNA-uridine 2-sulfurtransferase activity"/>
    <property type="evidence" value="ECO:0007669"/>
    <property type="project" value="UniProtKB-EC"/>
</dbReference>
<evidence type="ECO:0000256" key="8">
    <source>
        <dbReference type="ARBA" id="ARBA00051542"/>
    </source>
</evidence>
<name>A0A162IXV4_9FUSO</name>
<dbReference type="InterPro" id="IPR014729">
    <property type="entry name" value="Rossmann-like_a/b/a_fold"/>
</dbReference>
<evidence type="ECO:0000256" key="5">
    <source>
        <dbReference type="ARBA" id="ARBA00022840"/>
    </source>
</evidence>
<keyword evidence="9" id="KW-0963">Cytoplasm</keyword>
<evidence type="ECO:0000313" key="11">
    <source>
        <dbReference type="EMBL" id="KYL04669.1"/>
    </source>
</evidence>